<name>A0ACB9NVF3_BAUVA</name>
<dbReference type="EMBL" id="CM039431">
    <property type="protein sequence ID" value="KAI4338285.1"/>
    <property type="molecule type" value="Genomic_DNA"/>
</dbReference>
<proteinExistence type="predicted"/>
<comment type="caution">
    <text evidence="1">The sequence shown here is derived from an EMBL/GenBank/DDBJ whole genome shotgun (WGS) entry which is preliminary data.</text>
</comment>
<keyword evidence="2" id="KW-1185">Reference proteome</keyword>
<gene>
    <name evidence="1" type="ORF">L6164_016627</name>
</gene>
<accession>A0ACB9NVF3</accession>
<organism evidence="1 2">
    <name type="scientific">Bauhinia variegata</name>
    <name type="common">Purple orchid tree</name>
    <name type="synonym">Phanera variegata</name>
    <dbReference type="NCBI Taxonomy" id="167791"/>
    <lineage>
        <taxon>Eukaryota</taxon>
        <taxon>Viridiplantae</taxon>
        <taxon>Streptophyta</taxon>
        <taxon>Embryophyta</taxon>
        <taxon>Tracheophyta</taxon>
        <taxon>Spermatophyta</taxon>
        <taxon>Magnoliopsida</taxon>
        <taxon>eudicotyledons</taxon>
        <taxon>Gunneridae</taxon>
        <taxon>Pentapetalae</taxon>
        <taxon>rosids</taxon>
        <taxon>fabids</taxon>
        <taxon>Fabales</taxon>
        <taxon>Fabaceae</taxon>
        <taxon>Cercidoideae</taxon>
        <taxon>Cercideae</taxon>
        <taxon>Bauhiniinae</taxon>
        <taxon>Bauhinia</taxon>
    </lineage>
</organism>
<dbReference type="Proteomes" id="UP000828941">
    <property type="component" value="Chromosome 6"/>
</dbReference>
<evidence type="ECO:0000313" key="2">
    <source>
        <dbReference type="Proteomes" id="UP000828941"/>
    </source>
</evidence>
<evidence type="ECO:0000313" key="1">
    <source>
        <dbReference type="EMBL" id="KAI4338285.1"/>
    </source>
</evidence>
<protein>
    <submittedName>
        <fullName evidence="1">Uncharacterized protein</fullName>
    </submittedName>
</protein>
<sequence length="195" mass="21591">MKTLFLIFFFLLVAFTINSELVLDINGEPLDPSAQYFILSTFRGAAGGGLRPFKAGNSTYPVNVIKGFSDLDSGEPVKFTPVPKIGLIPTDTLLEIKFAKTPEGVSSGKWTTVKDLGETWTVGIGGPQDHEGYETLSGFFKIHKVDNRYKLSFVPHINTALSADLGMSFEHGRRLVVSNEYFYQCYFRKAVATSF</sequence>
<reference evidence="1 2" key="1">
    <citation type="journal article" date="2022" name="DNA Res.">
        <title>Chromosomal-level genome assembly of the orchid tree Bauhinia variegata (Leguminosae; Cercidoideae) supports the allotetraploid origin hypothesis of Bauhinia.</title>
        <authorList>
            <person name="Zhong Y."/>
            <person name="Chen Y."/>
            <person name="Zheng D."/>
            <person name="Pang J."/>
            <person name="Liu Y."/>
            <person name="Luo S."/>
            <person name="Meng S."/>
            <person name="Qian L."/>
            <person name="Wei D."/>
            <person name="Dai S."/>
            <person name="Zhou R."/>
        </authorList>
    </citation>
    <scope>NUCLEOTIDE SEQUENCE [LARGE SCALE GENOMIC DNA]</scope>
    <source>
        <strain evidence="1">BV-YZ2020</strain>
    </source>
</reference>